<dbReference type="KEGG" id="cnt:JT31_02520"/>
<reference evidence="4 5" key="1">
    <citation type="submission" date="2014-09" db="EMBL/GenBank/DDBJ databases">
        <title>Cedecea neteri SSMD04 Genome Sequencing.</title>
        <authorList>
            <person name="Tan J.-Y."/>
        </authorList>
    </citation>
    <scope>NUCLEOTIDE SEQUENCE [LARGE SCALE GENOMIC DNA]</scope>
    <source>
        <strain evidence="4 5">SSMD04</strain>
    </source>
</reference>
<dbReference type="PANTHER" id="PTHR30055:SF237">
    <property type="entry name" value="TRANSCRIPTIONAL REPRESSOR MCE3R"/>
    <property type="match status" value="1"/>
</dbReference>
<dbReference type="RefSeq" id="WP_038472974.1">
    <property type="nucleotide sequence ID" value="NZ_CP009451.1"/>
</dbReference>
<evidence type="ECO:0000259" key="3">
    <source>
        <dbReference type="PROSITE" id="PS50977"/>
    </source>
</evidence>
<organism evidence="4 5">
    <name type="scientific">Cedecea neteri</name>
    <dbReference type="NCBI Taxonomy" id="158822"/>
    <lineage>
        <taxon>Bacteria</taxon>
        <taxon>Pseudomonadati</taxon>
        <taxon>Pseudomonadota</taxon>
        <taxon>Gammaproteobacteria</taxon>
        <taxon>Enterobacterales</taxon>
        <taxon>Enterobacteriaceae</taxon>
        <taxon>Cedecea</taxon>
    </lineage>
</organism>
<dbReference type="OrthoDB" id="9816320at2"/>
<dbReference type="PRINTS" id="PR00455">
    <property type="entry name" value="HTHTETR"/>
</dbReference>
<evidence type="ECO:0000313" key="5">
    <source>
        <dbReference type="Proteomes" id="UP000029481"/>
    </source>
</evidence>
<dbReference type="PROSITE" id="PS50977">
    <property type="entry name" value="HTH_TETR_2"/>
    <property type="match status" value="1"/>
</dbReference>
<dbReference type="InterPro" id="IPR050109">
    <property type="entry name" value="HTH-type_TetR-like_transc_reg"/>
</dbReference>
<proteinExistence type="predicted"/>
<evidence type="ECO:0000256" key="1">
    <source>
        <dbReference type="ARBA" id="ARBA00023125"/>
    </source>
</evidence>
<dbReference type="InterPro" id="IPR009057">
    <property type="entry name" value="Homeodomain-like_sf"/>
</dbReference>
<evidence type="ECO:0000256" key="2">
    <source>
        <dbReference type="PROSITE-ProRule" id="PRU00335"/>
    </source>
</evidence>
<dbReference type="Gene3D" id="1.10.357.10">
    <property type="entry name" value="Tetracycline Repressor, domain 2"/>
    <property type="match status" value="1"/>
</dbReference>
<dbReference type="Pfam" id="PF00440">
    <property type="entry name" value="TetR_N"/>
    <property type="match status" value="1"/>
</dbReference>
<evidence type="ECO:0000313" key="4">
    <source>
        <dbReference type="EMBL" id="AIR03529.1"/>
    </source>
</evidence>
<dbReference type="GO" id="GO:0003700">
    <property type="term" value="F:DNA-binding transcription factor activity"/>
    <property type="evidence" value="ECO:0007669"/>
    <property type="project" value="TreeGrafter"/>
</dbReference>
<dbReference type="PANTHER" id="PTHR30055">
    <property type="entry name" value="HTH-TYPE TRANSCRIPTIONAL REGULATOR RUTR"/>
    <property type="match status" value="1"/>
</dbReference>
<gene>
    <name evidence="4" type="ORF">JT31_02520</name>
</gene>
<accession>A0A089PZ85</accession>
<sequence>MTKPALLTPTPPKRLRGHLRVAAITEAATRLFAEKGFDAVTMTEIAASSGTAIGSLYRFFPNKESLADALLLEYTREVIDRLEVLEASVTGVEIPKAADLFTRFVLSLQSQRTFALRLVEERGEHQAARLQFRDAMRGGFSSALQIVIPGLSAERAGLMTIVILQMLKGAAAANLQNEKERKAVLAEAQALLVLYLSTEQVRLNSPAGEV</sequence>
<keyword evidence="1 2" id="KW-0238">DNA-binding</keyword>
<feature type="domain" description="HTH tetR-type" evidence="3">
    <location>
        <begin position="18"/>
        <end position="78"/>
    </location>
</feature>
<dbReference type="EMBL" id="CP009451">
    <property type="protein sequence ID" value="AIR03529.1"/>
    <property type="molecule type" value="Genomic_DNA"/>
</dbReference>
<name>A0A089PZ85_9ENTR</name>
<keyword evidence="5" id="KW-1185">Reference proteome</keyword>
<dbReference type="AlphaFoldDB" id="A0A089PZ85"/>
<dbReference type="InterPro" id="IPR001647">
    <property type="entry name" value="HTH_TetR"/>
</dbReference>
<dbReference type="SUPFAM" id="SSF46689">
    <property type="entry name" value="Homeodomain-like"/>
    <property type="match status" value="1"/>
</dbReference>
<dbReference type="Proteomes" id="UP000029481">
    <property type="component" value="Chromosome"/>
</dbReference>
<protein>
    <recommendedName>
        <fullName evidence="3">HTH tetR-type domain-containing protein</fullName>
    </recommendedName>
</protein>
<dbReference type="GO" id="GO:0000976">
    <property type="term" value="F:transcription cis-regulatory region binding"/>
    <property type="evidence" value="ECO:0007669"/>
    <property type="project" value="TreeGrafter"/>
</dbReference>
<feature type="DNA-binding region" description="H-T-H motif" evidence="2">
    <location>
        <begin position="41"/>
        <end position="60"/>
    </location>
</feature>